<name>A0A1F6P984_9BACT</name>
<organism evidence="2 3">
    <name type="scientific">Candidatus Magasanikbacteria bacterium RIFOXYD1_FULL_40_23</name>
    <dbReference type="NCBI Taxonomy" id="1798705"/>
    <lineage>
        <taxon>Bacteria</taxon>
        <taxon>Candidatus Magasanikiibacteriota</taxon>
    </lineage>
</organism>
<gene>
    <name evidence="2" type="ORF">A2563_02430</name>
</gene>
<evidence type="ECO:0000313" key="2">
    <source>
        <dbReference type="EMBL" id="OGH92513.1"/>
    </source>
</evidence>
<proteinExistence type="predicted"/>
<dbReference type="InterPro" id="IPR004860">
    <property type="entry name" value="LAGLIDADG_dom"/>
</dbReference>
<dbReference type="EMBL" id="MFRA01000005">
    <property type="protein sequence ID" value="OGH92513.1"/>
    <property type="molecule type" value="Genomic_DNA"/>
</dbReference>
<evidence type="ECO:0000259" key="1">
    <source>
        <dbReference type="Pfam" id="PF00961"/>
    </source>
</evidence>
<evidence type="ECO:0000313" key="3">
    <source>
        <dbReference type="Proteomes" id="UP000176634"/>
    </source>
</evidence>
<dbReference type="InterPro" id="IPR027434">
    <property type="entry name" value="Homing_endonucl"/>
</dbReference>
<comment type="caution">
    <text evidence="2">The sequence shown here is derived from an EMBL/GenBank/DDBJ whole genome shotgun (WGS) entry which is preliminary data.</text>
</comment>
<feature type="domain" description="Homing endonuclease LAGLIDADG" evidence="1">
    <location>
        <begin position="12"/>
        <end position="106"/>
    </location>
</feature>
<reference evidence="2 3" key="1">
    <citation type="journal article" date="2016" name="Nat. Commun.">
        <title>Thousands of microbial genomes shed light on interconnected biogeochemical processes in an aquifer system.</title>
        <authorList>
            <person name="Anantharaman K."/>
            <person name="Brown C.T."/>
            <person name="Hug L.A."/>
            <person name="Sharon I."/>
            <person name="Castelle C.J."/>
            <person name="Probst A.J."/>
            <person name="Thomas B.C."/>
            <person name="Singh A."/>
            <person name="Wilkins M.J."/>
            <person name="Karaoz U."/>
            <person name="Brodie E.L."/>
            <person name="Williams K.H."/>
            <person name="Hubbard S.S."/>
            <person name="Banfield J.F."/>
        </authorList>
    </citation>
    <scope>NUCLEOTIDE SEQUENCE [LARGE SCALE GENOMIC DNA]</scope>
</reference>
<protein>
    <recommendedName>
        <fullName evidence="1">Homing endonuclease LAGLIDADG domain-containing protein</fullName>
    </recommendedName>
</protein>
<dbReference type="GO" id="GO:0004519">
    <property type="term" value="F:endonuclease activity"/>
    <property type="evidence" value="ECO:0007669"/>
    <property type="project" value="InterPro"/>
</dbReference>
<dbReference type="SUPFAM" id="SSF55608">
    <property type="entry name" value="Homing endonucleases"/>
    <property type="match status" value="1"/>
</dbReference>
<sequence>MNENGLPSLDFISGLISTGGVFMWVKQKETEVPVFQIKMHSSQHELLELIKFKLGLKENIYEYNYANRQYLLILVRRRSVIENTIIPTFDGRLFGTKRAQFEAWKKKYFEKKLDFIYKHYA</sequence>
<dbReference type="AlphaFoldDB" id="A0A1F6P984"/>
<dbReference type="Pfam" id="PF00961">
    <property type="entry name" value="LAGLIDADG_1"/>
    <property type="match status" value="1"/>
</dbReference>
<dbReference type="Gene3D" id="3.10.28.10">
    <property type="entry name" value="Homing endonucleases"/>
    <property type="match status" value="1"/>
</dbReference>
<accession>A0A1F6P984</accession>
<dbReference type="Proteomes" id="UP000176634">
    <property type="component" value="Unassembled WGS sequence"/>
</dbReference>